<dbReference type="AlphaFoldDB" id="A0A9P6J7U2"/>
<evidence type="ECO:0000313" key="2">
    <source>
        <dbReference type="EMBL" id="KAF9964473.1"/>
    </source>
</evidence>
<accession>A0A9P6J7U2</accession>
<gene>
    <name evidence="2" type="ORF">BGZ70_006396</name>
</gene>
<comment type="caution">
    <text evidence="2">The sequence shown here is derived from an EMBL/GenBank/DDBJ whole genome shotgun (WGS) entry which is preliminary data.</text>
</comment>
<proteinExistence type="predicted"/>
<organism evidence="2 3">
    <name type="scientific">Mortierella alpina</name>
    <name type="common">Oleaginous fungus</name>
    <name type="synonym">Mortierella renispora</name>
    <dbReference type="NCBI Taxonomy" id="64518"/>
    <lineage>
        <taxon>Eukaryota</taxon>
        <taxon>Fungi</taxon>
        <taxon>Fungi incertae sedis</taxon>
        <taxon>Mucoromycota</taxon>
        <taxon>Mortierellomycotina</taxon>
        <taxon>Mortierellomycetes</taxon>
        <taxon>Mortierellales</taxon>
        <taxon>Mortierellaceae</taxon>
        <taxon>Mortierella</taxon>
    </lineage>
</organism>
<feature type="region of interest" description="Disordered" evidence="1">
    <location>
        <begin position="141"/>
        <end position="229"/>
    </location>
</feature>
<evidence type="ECO:0000256" key="1">
    <source>
        <dbReference type="SAM" id="MobiDB-lite"/>
    </source>
</evidence>
<protein>
    <submittedName>
        <fullName evidence="2">Uncharacterized protein</fullName>
    </submittedName>
</protein>
<sequence length="251" mass="28200">MFKSFSAWFSSELVEEYKGTWSMWLRRDLRRASLKRYKRTFPALEAWNSSSQDSELAVGIAAYESTRVLALAPPSMPAYQPQAEVQHLSLPESDISNILLGRENAPSNSVQREVQQPSVVQQTPTTRLLQSSEEAQKETFFTAQSGAKGQETFSGVEESLDSEYRGSADDSDDPINIYSPATPAPRRRNLPKTVKRTKKRAAKTTDLGSYEGYFGSTDSEDESHNCSQDTIELHPQHRLSREPLLMSTTLK</sequence>
<reference evidence="2" key="1">
    <citation type="journal article" date="2020" name="Fungal Divers.">
        <title>Resolving the Mortierellaceae phylogeny through synthesis of multi-gene phylogenetics and phylogenomics.</title>
        <authorList>
            <person name="Vandepol N."/>
            <person name="Liber J."/>
            <person name="Desiro A."/>
            <person name="Na H."/>
            <person name="Kennedy M."/>
            <person name="Barry K."/>
            <person name="Grigoriev I.V."/>
            <person name="Miller A.N."/>
            <person name="O'Donnell K."/>
            <person name="Stajich J.E."/>
            <person name="Bonito G."/>
        </authorList>
    </citation>
    <scope>NUCLEOTIDE SEQUENCE</scope>
    <source>
        <strain evidence="2">CK1249</strain>
    </source>
</reference>
<dbReference type="EMBL" id="JAAAHY010000359">
    <property type="protein sequence ID" value="KAF9964473.1"/>
    <property type="molecule type" value="Genomic_DNA"/>
</dbReference>
<feature type="compositionally biased region" description="Polar residues" evidence="1">
    <location>
        <begin position="141"/>
        <end position="153"/>
    </location>
</feature>
<feature type="compositionally biased region" description="Basic residues" evidence="1">
    <location>
        <begin position="185"/>
        <end position="202"/>
    </location>
</feature>
<dbReference type="Proteomes" id="UP000738359">
    <property type="component" value="Unassembled WGS sequence"/>
</dbReference>
<dbReference type="OrthoDB" id="2434879at2759"/>
<keyword evidence="3" id="KW-1185">Reference proteome</keyword>
<name>A0A9P6J7U2_MORAP</name>
<evidence type="ECO:0000313" key="3">
    <source>
        <dbReference type="Proteomes" id="UP000738359"/>
    </source>
</evidence>